<protein>
    <submittedName>
        <fullName evidence="18">Polysaccharide export outer membrane protein</fullName>
    </submittedName>
</protein>
<dbReference type="InterPro" id="IPR049712">
    <property type="entry name" value="Poly_export"/>
</dbReference>
<evidence type="ECO:0000256" key="15">
    <source>
        <dbReference type="SAM" id="SignalP"/>
    </source>
</evidence>
<proteinExistence type="inferred from homology"/>
<dbReference type="Proteomes" id="UP000198638">
    <property type="component" value="Unassembled WGS sequence"/>
</dbReference>
<evidence type="ECO:0000313" key="19">
    <source>
        <dbReference type="Proteomes" id="UP000198638"/>
    </source>
</evidence>
<evidence type="ECO:0000256" key="12">
    <source>
        <dbReference type="ARBA" id="ARBA00023139"/>
    </source>
</evidence>
<keyword evidence="4" id="KW-1134">Transmembrane beta strand</keyword>
<dbReference type="GO" id="GO:0015159">
    <property type="term" value="F:polysaccharide transmembrane transporter activity"/>
    <property type="evidence" value="ECO:0007669"/>
    <property type="project" value="InterPro"/>
</dbReference>
<keyword evidence="8" id="KW-0625">Polysaccharide transport</keyword>
<dbReference type="PANTHER" id="PTHR33619">
    <property type="entry name" value="POLYSACCHARIDE EXPORT PROTEIN GFCE-RELATED"/>
    <property type="match status" value="1"/>
</dbReference>
<keyword evidence="10" id="KW-0626">Porin</keyword>
<evidence type="ECO:0000256" key="7">
    <source>
        <dbReference type="ARBA" id="ARBA00022729"/>
    </source>
</evidence>
<feature type="domain" description="SLBB" evidence="17">
    <location>
        <begin position="192"/>
        <end position="270"/>
    </location>
</feature>
<evidence type="ECO:0000256" key="5">
    <source>
        <dbReference type="ARBA" id="ARBA00022597"/>
    </source>
</evidence>
<dbReference type="GO" id="GO:0006811">
    <property type="term" value="P:monoatomic ion transport"/>
    <property type="evidence" value="ECO:0007669"/>
    <property type="project" value="UniProtKB-KW"/>
</dbReference>
<dbReference type="STRING" id="83784.SAMN05192564_10350"/>
<feature type="chain" id="PRO_5011702432" evidence="15">
    <location>
        <begin position="25"/>
        <end position="391"/>
    </location>
</feature>
<keyword evidence="7 15" id="KW-0732">Signal</keyword>
<dbReference type="GO" id="GO:0009279">
    <property type="term" value="C:cell outer membrane"/>
    <property type="evidence" value="ECO:0007669"/>
    <property type="project" value="UniProtKB-SubCell"/>
</dbReference>
<dbReference type="EMBL" id="FNRQ01000003">
    <property type="protein sequence ID" value="SEA78319.1"/>
    <property type="molecule type" value="Genomic_DNA"/>
</dbReference>
<dbReference type="Pfam" id="PF02563">
    <property type="entry name" value="Poly_export"/>
    <property type="match status" value="1"/>
</dbReference>
<dbReference type="PANTHER" id="PTHR33619:SF3">
    <property type="entry name" value="POLYSACCHARIDE EXPORT PROTEIN GFCE-RELATED"/>
    <property type="match status" value="1"/>
</dbReference>
<keyword evidence="11" id="KW-0472">Membrane</keyword>
<dbReference type="Pfam" id="PF22461">
    <property type="entry name" value="SLBB_2"/>
    <property type="match status" value="2"/>
</dbReference>
<accession>A0A1H4E0M4</accession>
<dbReference type="GO" id="GO:0015288">
    <property type="term" value="F:porin activity"/>
    <property type="evidence" value="ECO:0007669"/>
    <property type="project" value="UniProtKB-KW"/>
</dbReference>
<keyword evidence="14" id="KW-0449">Lipoprotein</keyword>
<dbReference type="OrthoDB" id="9815244at2"/>
<dbReference type="InterPro" id="IPR003715">
    <property type="entry name" value="Poly_export_N"/>
</dbReference>
<comment type="similarity">
    <text evidence="2">Belongs to the BexD/CtrA/VexA family.</text>
</comment>
<evidence type="ECO:0000256" key="8">
    <source>
        <dbReference type="ARBA" id="ARBA00023047"/>
    </source>
</evidence>
<dbReference type="AlphaFoldDB" id="A0A1H4E0M4"/>
<evidence type="ECO:0000259" key="16">
    <source>
        <dbReference type="Pfam" id="PF02563"/>
    </source>
</evidence>
<keyword evidence="3" id="KW-0813">Transport</keyword>
<dbReference type="Gene3D" id="3.30.1950.10">
    <property type="entry name" value="wza like domain"/>
    <property type="match status" value="1"/>
</dbReference>
<evidence type="ECO:0000256" key="11">
    <source>
        <dbReference type="ARBA" id="ARBA00023136"/>
    </source>
</evidence>
<feature type="domain" description="SLBB" evidence="17">
    <location>
        <begin position="277"/>
        <end position="361"/>
    </location>
</feature>
<keyword evidence="13" id="KW-0998">Cell outer membrane</keyword>
<evidence type="ECO:0000256" key="9">
    <source>
        <dbReference type="ARBA" id="ARBA00023065"/>
    </source>
</evidence>
<keyword evidence="9" id="KW-0406">Ion transport</keyword>
<evidence type="ECO:0000313" key="18">
    <source>
        <dbReference type="EMBL" id="SEA78319.1"/>
    </source>
</evidence>
<dbReference type="InterPro" id="IPR054765">
    <property type="entry name" value="SLBB_dom"/>
</dbReference>
<evidence type="ECO:0000256" key="3">
    <source>
        <dbReference type="ARBA" id="ARBA00022448"/>
    </source>
</evidence>
<evidence type="ECO:0000256" key="13">
    <source>
        <dbReference type="ARBA" id="ARBA00023237"/>
    </source>
</evidence>
<evidence type="ECO:0000256" key="10">
    <source>
        <dbReference type="ARBA" id="ARBA00023114"/>
    </source>
</evidence>
<evidence type="ECO:0000256" key="14">
    <source>
        <dbReference type="ARBA" id="ARBA00023288"/>
    </source>
</evidence>
<organism evidence="18 19">
    <name type="scientific">Paraburkholderia sartisoli</name>
    <dbReference type="NCBI Taxonomy" id="83784"/>
    <lineage>
        <taxon>Bacteria</taxon>
        <taxon>Pseudomonadati</taxon>
        <taxon>Pseudomonadota</taxon>
        <taxon>Betaproteobacteria</taxon>
        <taxon>Burkholderiales</taxon>
        <taxon>Burkholderiaceae</taxon>
        <taxon>Paraburkholderia</taxon>
    </lineage>
</organism>
<evidence type="ECO:0000256" key="4">
    <source>
        <dbReference type="ARBA" id="ARBA00022452"/>
    </source>
</evidence>
<keyword evidence="5" id="KW-0762">Sugar transport</keyword>
<dbReference type="Gene3D" id="3.10.560.10">
    <property type="entry name" value="Outer membrane lipoprotein wza domain like"/>
    <property type="match status" value="2"/>
</dbReference>
<comment type="subcellular location">
    <subcellularLocation>
        <location evidence="1">Cell outer membrane</location>
        <topology evidence="1">Multi-pass membrane protein</topology>
    </subcellularLocation>
</comment>
<dbReference type="GO" id="GO:0046930">
    <property type="term" value="C:pore complex"/>
    <property type="evidence" value="ECO:0007669"/>
    <property type="project" value="UniProtKB-KW"/>
</dbReference>
<feature type="domain" description="Polysaccharide export protein N-terminal" evidence="16">
    <location>
        <begin position="79"/>
        <end position="186"/>
    </location>
</feature>
<keyword evidence="12" id="KW-0564">Palmitate</keyword>
<dbReference type="RefSeq" id="WP_090533000.1">
    <property type="nucleotide sequence ID" value="NZ_FNRQ01000003.1"/>
</dbReference>
<evidence type="ECO:0000256" key="6">
    <source>
        <dbReference type="ARBA" id="ARBA00022692"/>
    </source>
</evidence>
<evidence type="ECO:0000259" key="17">
    <source>
        <dbReference type="Pfam" id="PF22461"/>
    </source>
</evidence>
<keyword evidence="19" id="KW-1185">Reference proteome</keyword>
<evidence type="ECO:0000256" key="2">
    <source>
        <dbReference type="ARBA" id="ARBA00009450"/>
    </source>
</evidence>
<sequence>MLMRNLTLSLLLLLTAFLSACATAPGNYLDTSRLKEEPQSAPAEDYPVHLITAQVVMDQAKAADVPQVLPQSRFADASHWVYRIMPQDILGVTVWDHPELTTPNGSTLSSGGNTTQSVGAVLQQPYTTALPGQADPYGQTVASDGTIYFPFVGRVRAAGKTVGELRDQLAAGLVPYIKNPQVDVRILSYRSQKVQVTGQVKTPGPLAISDVPLSLVDAITRSGGFTGDADLQRVRLTRNKKLYVLDANRMLDNGDVSQNVMLQNGDIINVPDRIDSRVFVMGEVKAPVQLQMIKGRLTIADALTQAGGILDTDANPRQIYVMRGMQNKPTTPDVYRLDMTQPDAIMLSAQFQLQPMDVVYVGTAASTTFNRVLQQVLPTVQTLFYLKQLTR</sequence>
<dbReference type="PROSITE" id="PS51257">
    <property type="entry name" value="PROKAR_LIPOPROTEIN"/>
    <property type="match status" value="1"/>
</dbReference>
<feature type="signal peptide" evidence="15">
    <location>
        <begin position="1"/>
        <end position="24"/>
    </location>
</feature>
<gene>
    <name evidence="18" type="ORF">SAMN05192564_10350</name>
</gene>
<name>A0A1H4E0M4_9BURK</name>
<keyword evidence="6" id="KW-0812">Transmembrane</keyword>
<reference evidence="19" key="1">
    <citation type="submission" date="2016-10" db="EMBL/GenBank/DDBJ databases">
        <authorList>
            <person name="Varghese N."/>
            <person name="Submissions S."/>
        </authorList>
    </citation>
    <scope>NUCLEOTIDE SEQUENCE [LARGE SCALE GENOMIC DNA]</scope>
    <source>
        <strain evidence="19">LMG 24000</strain>
    </source>
</reference>
<evidence type="ECO:0000256" key="1">
    <source>
        <dbReference type="ARBA" id="ARBA00004571"/>
    </source>
</evidence>